<evidence type="ECO:0000256" key="11">
    <source>
        <dbReference type="RuleBase" id="RU003357"/>
    </source>
</evidence>
<feature type="domain" description="TonB-dependent receptor plug" evidence="14">
    <location>
        <begin position="52"/>
        <end position="157"/>
    </location>
</feature>
<keyword evidence="3" id="KW-1134">Transmembrane beta strand</keyword>
<keyword evidence="7" id="KW-0406">Ion transport</keyword>
<evidence type="ECO:0000256" key="4">
    <source>
        <dbReference type="ARBA" id="ARBA00022496"/>
    </source>
</evidence>
<dbReference type="GO" id="GO:0009279">
    <property type="term" value="C:cell outer membrane"/>
    <property type="evidence" value="ECO:0007669"/>
    <property type="project" value="UniProtKB-SubCell"/>
</dbReference>
<keyword evidence="12" id="KW-0732">Signal</keyword>
<dbReference type="Pfam" id="PF07715">
    <property type="entry name" value="Plug"/>
    <property type="match status" value="1"/>
</dbReference>
<dbReference type="AlphaFoldDB" id="A0A6J4MMK0"/>
<evidence type="ECO:0000256" key="7">
    <source>
        <dbReference type="ARBA" id="ARBA00023065"/>
    </source>
</evidence>
<dbReference type="InterPro" id="IPR039426">
    <property type="entry name" value="TonB-dep_rcpt-like"/>
</dbReference>
<keyword evidence="6" id="KW-0408">Iron</keyword>
<name>A0A6J4MMK0_9BACT</name>
<keyword evidence="2" id="KW-0813">Transport</keyword>
<evidence type="ECO:0000259" key="14">
    <source>
        <dbReference type="Pfam" id="PF07715"/>
    </source>
</evidence>
<proteinExistence type="inferred from homology"/>
<keyword evidence="8 11" id="KW-0798">TonB box</keyword>
<feature type="chain" id="PRO_5026765252" evidence="12">
    <location>
        <begin position="19"/>
        <end position="686"/>
    </location>
</feature>
<sequence>MRAALPALLATAATTLHAQSDPPRRDTVAVLDTLRVTGRFDNLIGVAATASQGRVGAGDLRSRPIAREGELLETVPGMIVTQHSGEGKANQYFVRGFNLDHGTDFQTRVEGMPVNMPTHGHGQGWTDLNFLVPELVSHLDYRLGVYHAEIGDFGSAGGAEFHLVRTLDRPFVTLGGGQNGLARVAAGASTRAAGGDLLAGGEARSYDGPWDRPQGIRKVAGVARYSASRGPSRFSLLAMAYRNRWDSNDQVPVRAVEGGAIGRLGQVDSTDGGRSERYSLSGTWRRAGARSTDEVQLFGIYSDLDLYSNFTYFLDDPERGDQFNQKDRRVVLGANARHSRGARALGAAHRLTVGAQTRADLIGGLGLYRTRAQLRHATVREDRVRETGTGIFAEAESRWRPWLRSVVGVRGDGYTFHVESDRPENSGTRRAAIVSPKASLVLAPSPAAELYLSGGFGFHSNDARGTTITTDPATGEAAERVDPLVRSRGAEIGLRAAPVRGLRSTVAVWALELDSELLFVGDAGATEPSATSRRSGVTWANFYRPIPALSLDADVSLARARLAGVPAAESRIPGALEHVFAGGVAWAPERGASGALRVRHFGAYPLVEDNSVRADAATLVNAEAGWLLARGLRLEATLLNVLNSRAADIQYYYPSRLRGEPAGGVSDVHFHPVEPRQLRASLAWTF</sequence>
<evidence type="ECO:0000313" key="15">
    <source>
        <dbReference type="EMBL" id="CAA9359192.1"/>
    </source>
</evidence>
<keyword evidence="10" id="KW-0998">Cell outer membrane</keyword>
<dbReference type="PANTHER" id="PTHR32552">
    <property type="entry name" value="FERRICHROME IRON RECEPTOR-RELATED"/>
    <property type="match status" value="1"/>
</dbReference>
<reference evidence="15" key="1">
    <citation type="submission" date="2020-02" db="EMBL/GenBank/DDBJ databases">
        <authorList>
            <person name="Meier V. D."/>
        </authorList>
    </citation>
    <scope>NUCLEOTIDE SEQUENCE</scope>
    <source>
        <strain evidence="15">AVDCRST_MAG68</strain>
    </source>
</reference>
<dbReference type="InterPro" id="IPR037066">
    <property type="entry name" value="Plug_dom_sf"/>
</dbReference>
<dbReference type="PANTHER" id="PTHR32552:SF81">
    <property type="entry name" value="TONB-DEPENDENT OUTER MEMBRANE RECEPTOR"/>
    <property type="match status" value="1"/>
</dbReference>
<gene>
    <name evidence="15" type="ORF">AVDCRST_MAG68-4286</name>
</gene>
<keyword evidence="9 11" id="KW-0472">Membrane</keyword>
<keyword evidence="5" id="KW-0812">Transmembrane</keyword>
<comment type="similarity">
    <text evidence="11">Belongs to the TonB-dependent receptor family.</text>
</comment>
<dbReference type="EMBL" id="CADCTW010000196">
    <property type="protein sequence ID" value="CAA9359192.1"/>
    <property type="molecule type" value="Genomic_DNA"/>
</dbReference>
<dbReference type="Gene3D" id="2.40.170.20">
    <property type="entry name" value="TonB-dependent receptor, beta-barrel domain"/>
    <property type="match status" value="1"/>
</dbReference>
<evidence type="ECO:0000256" key="6">
    <source>
        <dbReference type="ARBA" id="ARBA00023004"/>
    </source>
</evidence>
<feature type="domain" description="TonB-dependent receptor-like beta-barrel" evidence="13">
    <location>
        <begin position="238"/>
        <end position="641"/>
    </location>
</feature>
<protein>
    <submittedName>
        <fullName evidence="15">Outer membrane receptor proteins, mostly Fe transport</fullName>
    </submittedName>
</protein>
<keyword evidence="15" id="KW-0675">Receptor</keyword>
<evidence type="ECO:0000256" key="8">
    <source>
        <dbReference type="ARBA" id="ARBA00023077"/>
    </source>
</evidence>
<evidence type="ECO:0000256" key="10">
    <source>
        <dbReference type="ARBA" id="ARBA00023237"/>
    </source>
</evidence>
<dbReference type="InterPro" id="IPR036942">
    <property type="entry name" value="Beta-barrel_TonB_sf"/>
</dbReference>
<evidence type="ECO:0000256" key="1">
    <source>
        <dbReference type="ARBA" id="ARBA00004571"/>
    </source>
</evidence>
<dbReference type="InterPro" id="IPR000531">
    <property type="entry name" value="Beta-barrel_TonB"/>
</dbReference>
<organism evidence="15">
    <name type="scientific">uncultured Gemmatimonadota bacterium</name>
    <dbReference type="NCBI Taxonomy" id="203437"/>
    <lineage>
        <taxon>Bacteria</taxon>
        <taxon>Pseudomonadati</taxon>
        <taxon>Gemmatimonadota</taxon>
        <taxon>environmental samples</taxon>
    </lineage>
</organism>
<comment type="subcellular location">
    <subcellularLocation>
        <location evidence="1">Cell outer membrane</location>
        <topology evidence="1">Multi-pass membrane protein</topology>
    </subcellularLocation>
</comment>
<keyword evidence="4" id="KW-0410">Iron transport</keyword>
<dbReference type="Pfam" id="PF00593">
    <property type="entry name" value="TonB_dep_Rec_b-barrel"/>
    <property type="match status" value="1"/>
</dbReference>
<dbReference type="Gene3D" id="2.170.130.10">
    <property type="entry name" value="TonB-dependent receptor, plug domain"/>
    <property type="match status" value="1"/>
</dbReference>
<evidence type="ECO:0000256" key="5">
    <source>
        <dbReference type="ARBA" id="ARBA00022692"/>
    </source>
</evidence>
<evidence type="ECO:0000256" key="9">
    <source>
        <dbReference type="ARBA" id="ARBA00023136"/>
    </source>
</evidence>
<dbReference type="SUPFAM" id="SSF56935">
    <property type="entry name" value="Porins"/>
    <property type="match status" value="1"/>
</dbReference>
<accession>A0A6J4MMK0</accession>
<evidence type="ECO:0000256" key="12">
    <source>
        <dbReference type="SAM" id="SignalP"/>
    </source>
</evidence>
<dbReference type="GO" id="GO:0006826">
    <property type="term" value="P:iron ion transport"/>
    <property type="evidence" value="ECO:0007669"/>
    <property type="project" value="UniProtKB-KW"/>
</dbReference>
<evidence type="ECO:0000256" key="2">
    <source>
        <dbReference type="ARBA" id="ARBA00022448"/>
    </source>
</evidence>
<dbReference type="InterPro" id="IPR012910">
    <property type="entry name" value="Plug_dom"/>
</dbReference>
<evidence type="ECO:0000259" key="13">
    <source>
        <dbReference type="Pfam" id="PF00593"/>
    </source>
</evidence>
<feature type="signal peptide" evidence="12">
    <location>
        <begin position="1"/>
        <end position="18"/>
    </location>
</feature>
<evidence type="ECO:0000256" key="3">
    <source>
        <dbReference type="ARBA" id="ARBA00022452"/>
    </source>
</evidence>